<dbReference type="EMBL" id="CP089984">
    <property type="protein sequence ID" value="WXB15091.1"/>
    <property type="molecule type" value="Genomic_DNA"/>
</dbReference>
<organism evidence="3 4">
    <name type="scientific">Pendulispora albinea</name>
    <dbReference type="NCBI Taxonomy" id="2741071"/>
    <lineage>
        <taxon>Bacteria</taxon>
        <taxon>Pseudomonadati</taxon>
        <taxon>Myxococcota</taxon>
        <taxon>Myxococcia</taxon>
        <taxon>Myxococcales</taxon>
        <taxon>Sorangiineae</taxon>
        <taxon>Pendulisporaceae</taxon>
        <taxon>Pendulispora</taxon>
    </lineage>
</organism>
<dbReference type="RefSeq" id="WP_394824716.1">
    <property type="nucleotide sequence ID" value="NZ_CP089984.1"/>
</dbReference>
<evidence type="ECO:0000313" key="3">
    <source>
        <dbReference type="EMBL" id="WXB15091.1"/>
    </source>
</evidence>
<sequence length="298" mass="32131">MFPALTTPFNPDLSIDHGRLFDHCRWLADYGVRGLVPLLAVTGEGTSLTPGEKRQVIETCMRAAGKRIPVIPAILAPITGEAVALAKHARAVGCRGLTVVAPYLPDVGADDWRETREHVSSVISATDLPCMLNNGSSLHGADFRPEQIAELAAAHPNLEAVKESSIDVRRISAIRALLGSRLQVLVGMDDVLVEGIGAGASGWVASLMNALPAESMHLYRSASSGLTNKAAELNDWLLPLLRMDSAPKFVQLAKLMQEKIGRGSARVRPPRLPLEGDELRRALETVERVLSERPRLGP</sequence>
<evidence type="ECO:0000256" key="2">
    <source>
        <dbReference type="PIRNR" id="PIRNR001365"/>
    </source>
</evidence>
<dbReference type="Pfam" id="PF00701">
    <property type="entry name" value="DHDPS"/>
    <property type="match status" value="1"/>
</dbReference>
<gene>
    <name evidence="3" type="ORF">LZC94_45645</name>
</gene>
<dbReference type="PIRSF" id="PIRSF001365">
    <property type="entry name" value="DHDPS"/>
    <property type="match status" value="1"/>
</dbReference>
<keyword evidence="4" id="KW-1185">Reference proteome</keyword>
<comment type="similarity">
    <text evidence="2">Belongs to the DapA family.</text>
</comment>
<reference evidence="3 4" key="1">
    <citation type="submission" date="2021-12" db="EMBL/GenBank/DDBJ databases">
        <title>Discovery of the Pendulisporaceae a myxobacterial family with distinct sporulation behavior and unique specialized metabolism.</title>
        <authorList>
            <person name="Garcia R."/>
            <person name="Popoff A."/>
            <person name="Bader C.D."/>
            <person name="Loehr J."/>
            <person name="Walesch S."/>
            <person name="Walt C."/>
            <person name="Boldt J."/>
            <person name="Bunk B."/>
            <person name="Haeckl F.J.F.P.J."/>
            <person name="Gunesch A.P."/>
            <person name="Birkelbach J."/>
            <person name="Nuebel U."/>
            <person name="Pietschmann T."/>
            <person name="Bach T."/>
            <person name="Mueller R."/>
        </authorList>
    </citation>
    <scope>NUCLEOTIDE SEQUENCE [LARGE SCALE GENOMIC DNA]</scope>
    <source>
        <strain evidence="3 4">MSr11954</strain>
    </source>
</reference>
<evidence type="ECO:0000256" key="1">
    <source>
        <dbReference type="ARBA" id="ARBA00023239"/>
    </source>
</evidence>
<evidence type="ECO:0000313" key="4">
    <source>
        <dbReference type="Proteomes" id="UP001370348"/>
    </source>
</evidence>
<dbReference type="CDD" id="cd00408">
    <property type="entry name" value="DHDPS-like"/>
    <property type="match status" value="1"/>
</dbReference>
<protein>
    <submittedName>
        <fullName evidence="3">Dihydrodipicolinate synthase family protein</fullName>
    </submittedName>
</protein>
<dbReference type="PANTHER" id="PTHR12128:SF72">
    <property type="entry name" value="DIHYDRODIPICOLINATE SYNTHASE"/>
    <property type="match status" value="1"/>
</dbReference>
<dbReference type="PANTHER" id="PTHR12128">
    <property type="entry name" value="DIHYDRODIPICOLINATE SYNTHASE"/>
    <property type="match status" value="1"/>
</dbReference>
<proteinExistence type="inferred from homology"/>
<name>A0ABZ2LZ91_9BACT</name>
<dbReference type="InterPro" id="IPR002220">
    <property type="entry name" value="DapA-like"/>
</dbReference>
<dbReference type="Proteomes" id="UP001370348">
    <property type="component" value="Chromosome"/>
</dbReference>
<keyword evidence="1 2" id="KW-0456">Lyase</keyword>
<dbReference type="SUPFAM" id="SSF51569">
    <property type="entry name" value="Aldolase"/>
    <property type="match status" value="1"/>
</dbReference>
<dbReference type="InterPro" id="IPR013785">
    <property type="entry name" value="Aldolase_TIM"/>
</dbReference>
<dbReference type="SMART" id="SM01130">
    <property type="entry name" value="DHDPS"/>
    <property type="match status" value="1"/>
</dbReference>
<dbReference type="Gene3D" id="3.20.20.70">
    <property type="entry name" value="Aldolase class I"/>
    <property type="match status" value="1"/>
</dbReference>
<accession>A0ABZ2LZ91</accession>